<name>A0A420VE33_9BACI</name>
<accession>A0A420VE33</accession>
<reference evidence="1 2" key="1">
    <citation type="submission" date="2013-12" db="EMBL/GenBank/DDBJ databases">
        <title>Genome and proteome characterization of Caldibacillus debilis GB1 derived from a cellulolytic aero-tolerant co-culture.</title>
        <authorList>
            <person name="Wushke S.T."/>
            <person name="Zhang X."/>
            <person name="Fristensky B."/>
            <person name="Wilkins J.A."/>
            <person name="Levin D.B."/>
            <person name="Sparling R."/>
        </authorList>
    </citation>
    <scope>NUCLEOTIDE SEQUENCE [LARGE SCALE GENOMIC DNA]</scope>
    <source>
        <strain evidence="1 2">GB1</strain>
    </source>
</reference>
<evidence type="ECO:0000313" key="2">
    <source>
        <dbReference type="Proteomes" id="UP000286235"/>
    </source>
</evidence>
<organism evidence="1 2">
    <name type="scientific">Caldibacillus debilis GB1</name>
    <dbReference type="NCBI Taxonomy" id="1339248"/>
    <lineage>
        <taxon>Bacteria</taxon>
        <taxon>Bacillati</taxon>
        <taxon>Bacillota</taxon>
        <taxon>Bacilli</taxon>
        <taxon>Bacillales</taxon>
        <taxon>Bacillaceae</taxon>
        <taxon>Caldibacillus</taxon>
    </lineage>
</organism>
<comment type="caution">
    <text evidence="1">The sequence shown here is derived from an EMBL/GenBank/DDBJ whole genome shotgun (WGS) entry which is preliminary data.</text>
</comment>
<dbReference type="AlphaFoldDB" id="A0A420VE33"/>
<dbReference type="Proteomes" id="UP000286235">
    <property type="component" value="Unassembled WGS sequence"/>
</dbReference>
<protein>
    <submittedName>
        <fullName evidence="1">Uncharacterized protein</fullName>
    </submittedName>
</protein>
<proteinExistence type="predicted"/>
<gene>
    <name evidence="1" type="ORF">Cdeb_01364</name>
</gene>
<sequence>MSYEREPKGSFCYPVFRLNQGKIRYINKNSY</sequence>
<keyword evidence="2" id="KW-1185">Reference proteome</keyword>
<evidence type="ECO:0000313" key="1">
    <source>
        <dbReference type="EMBL" id="RKO61869.1"/>
    </source>
</evidence>
<dbReference type="EMBL" id="AZRV01000035">
    <property type="protein sequence ID" value="RKO61869.1"/>
    <property type="molecule type" value="Genomic_DNA"/>
</dbReference>